<keyword evidence="4" id="KW-1185">Reference proteome</keyword>
<reference evidence="3" key="1">
    <citation type="submission" date="2020-11" db="EMBL/GenBank/DDBJ databases">
        <title>Carbohydrate-dependent, anaerobic sulfur respiration: A novel catabolism in halophilic archaea.</title>
        <authorList>
            <person name="Sorokin D.Y."/>
            <person name="Messina E."/>
            <person name="Smedile F."/>
            <person name="La Cono V."/>
            <person name="Hallsworth J.E."/>
            <person name="Yakimov M.M."/>
        </authorList>
    </citation>
    <scope>NUCLEOTIDE SEQUENCE</scope>
    <source>
        <strain evidence="3">AArc-S</strain>
    </source>
</reference>
<evidence type="ECO:0000256" key="1">
    <source>
        <dbReference type="SAM" id="Coils"/>
    </source>
</evidence>
<dbReference type="Pfam" id="PF26400">
    <property type="entry name" value="DUF8098"/>
    <property type="match status" value="1"/>
</dbReference>
<feature type="domain" description="DUF8098" evidence="2">
    <location>
        <begin position="1"/>
        <end position="398"/>
    </location>
</feature>
<evidence type="ECO:0000259" key="2">
    <source>
        <dbReference type="Pfam" id="PF26400"/>
    </source>
</evidence>
<proteinExistence type="predicted"/>
<evidence type="ECO:0000313" key="3">
    <source>
        <dbReference type="EMBL" id="QSG02825.1"/>
    </source>
</evidence>
<accession>A0A897MWX4</accession>
<keyword evidence="1" id="KW-0175">Coiled coil</keyword>
<organism evidence="3 4">
    <name type="scientific">Natranaeroarchaeum sulfidigenes</name>
    <dbReference type="NCBI Taxonomy" id="2784880"/>
    <lineage>
        <taxon>Archaea</taxon>
        <taxon>Methanobacteriati</taxon>
        <taxon>Methanobacteriota</taxon>
        <taxon>Stenosarchaea group</taxon>
        <taxon>Halobacteria</taxon>
        <taxon>Halobacteriales</taxon>
        <taxon>Natronoarchaeaceae</taxon>
        <taxon>Natranaeroarchaeum</taxon>
    </lineage>
</organism>
<dbReference type="GeneID" id="70684997"/>
<evidence type="ECO:0000313" key="4">
    <source>
        <dbReference type="Proteomes" id="UP000663586"/>
    </source>
</evidence>
<dbReference type="EMBL" id="CP064786">
    <property type="protein sequence ID" value="QSG02825.1"/>
    <property type="molecule type" value="Genomic_DNA"/>
</dbReference>
<name>A0A897MWX4_9EURY</name>
<dbReference type="KEGG" id="hara:AArcS_1614"/>
<gene>
    <name evidence="3" type="ORF">AArcS_1614</name>
</gene>
<dbReference type="RefSeq" id="WP_238476880.1">
    <property type="nucleotide sequence ID" value="NZ_CP064786.1"/>
</dbReference>
<dbReference type="InterPro" id="IPR058411">
    <property type="entry name" value="DUF8098"/>
</dbReference>
<dbReference type="AlphaFoldDB" id="A0A897MWX4"/>
<protein>
    <recommendedName>
        <fullName evidence="2">DUF8098 domain-containing protein</fullName>
    </recommendedName>
</protein>
<dbReference type="Proteomes" id="UP000663586">
    <property type="component" value="Chromosome"/>
</dbReference>
<sequence>MVQLTSAEQDVVDELLTCIAEAMAQLDDVDPTYANKTKLQKLLYLAIDEFDLPVTYSWYLAGAVLPGDSGTPTGLKSAFDKLPETETPTIKESSDGSPLCDNVEAEAATNVESSGTIDDVSASDDEFFASDIETRFTDLSTQVNEDTTSADIDPILFTDTETDDTKSSPNRNNDIDDKHGDIVDFYISVIPEVWHQHTMRFLQNFYLDHAPPKYRDLYVQSTHLRTHLRDIETTVADQIEGNAPDQPIGELVKTAELEISDLHCTIRSLETLSATFDGVVHGTDLIEDGLMMLAQHSPDEFEQEHVAAVRSMQDFFYYYVWRYPCLIISQETATGPAKDDLRSNRQQRLTEFESELKQNIERFEQELENAGLKPDYTDYPASDDEIEERITALADHYISSDHGQ</sequence>
<feature type="coiled-coil region" evidence="1">
    <location>
        <begin position="346"/>
        <end position="373"/>
    </location>
</feature>